<evidence type="ECO:0000313" key="5">
    <source>
        <dbReference type="Proteomes" id="UP000654075"/>
    </source>
</evidence>
<dbReference type="PANTHER" id="PTHR45740">
    <property type="entry name" value="POLY [ADP-RIBOSE] POLYMERASE"/>
    <property type="match status" value="1"/>
</dbReference>
<dbReference type="Gene3D" id="3.90.228.10">
    <property type="match status" value="1"/>
</dbReference>
<evidence type="ECO:0000256" key="2">
    <source>
        <dbReference type="SAM" id="MobiDB-lite"/>
    </source>
</evidence>
<dbReference type="SUPFAM" id="SSF56399">
    <property type="entry name" value="ADP-ribosylation"/>
    <property type="match status" value="1"/>
</dbReference>
<dbReference type="OrthoDB" id="408612at2759"/>
<dbReference type="InterPro" id="IPR012317">
    <property type="entry name" value="Poly(ADP-ribose)pol_cat_dom"/>
</dbReference>
<feature type="region of interest" description="Disordered" evidence="2">
    <location>
        <begin position="1"/>
        <end position="20"/>
    </location>
</feature>
<comment type="caution">
    <text evidence="4">The sequence shown here is derived from an EMBL/GenBank/DDBJ whole genome shotgun (WGS) entry which is preliminary data.</text>
</comment>
<dbReference type="AlphaFoldDB" id="A0A813DLF8"/>
<keyword evidence="1" id="KW-0328">Glycosyltransferase</keyword>
<evidence type="ECO:0000313" key="4">
    <source>
        <dbReference type="EMBL" id="CAE8586327.1"/>
    </source>
</evidence>
<accession>A0A813DLF8</accession>
<gene>
    <name evidence="4" type="ORF">PGLA1383_LOCUS5202</name>
</gene>
<name>A0A813DLF8_POLGL</name>
<keyword evidence="1" id="KW-0808">Transferase</keyword>
<dbReference type="PANTHER" id="PTHR45740:SF2">
    <property type="entry name" value="POLY [ADP-RIBOSE] POLYMERASE"/>
    <property type="match status" value="1"/>
</dbReference>
<proteinExistence type="predicted"/>
<dbReference type="EMBL" id="CAJNNV010002013">
    <property type="protein sequence ID" value="CAE8586327.1"/>
    <property type="molecule type" value="Genomic_DNA"/>
</dbReference>
<evidence type="ECO:0000259" key="3">
    <source>
        <dbReference type="PROSITE" id="PS51059"/>
    </source>
</evidence>
<dbReference type="GO" id="GO:0005634">
    <property type="term" value="C:nucleus"/>
    <property type="evidence" value="ECO:0007669"/>
    <property type="project" value="TreeGrafter"/>
</dbReference>
<organism evidence="4 5">
    <name type="scientific">Polarella glacialis</name>
    <name type="common">Dinoflagellate</name>
    <dbReference type="NCBI Taxonomy" id="89957"/>
    <lineage>
        <taxon>Eukaryota</taxon>
        <taxon>Sar</taxon>
        <taxon>Alveolata</taxon>
        <taxon>Dinophyceae</taxon>
        <taxon>Suessiales</taxon>
        <taxon>Suessiaceae</taxon>
        <taxon>Polarella</taxon>
    </lineage>
</organism>
<dbReference type="InterPro" id="IPR051712">
    <property type="entry name" value="ARTD-AVP"/>
</dbReference>
<dbReference type="GO" id="GO:1990404">
    <property type="term" value="F:NAD+-protein mono-ADP-ribosyltransferase activity"/>
    <property type="evidence" value="ECO:0007669"/>
    <property type="project" value="TreeGrafter"/>
</dbReference>
<reference evidence="4" key="1">
    <citation type="submission" date="2021-02" db="EMBL/GenBank/DDBJ databases">
        <authorList>
            <person name="Dougan E. K."/>
            <person name="Rhodes N."/>
            <person name="Thang M."/>
            <person name="Chan C."/>
        </authorList>
    </citation>
    <scope>NUCLEOTIDE SEQUENCE</scope>
</reference>
<keyword evidence="5" id="KW-1185">Reference proteome</keyword>
<dbReference type="Proteomes" id="UP000654075">
    <property type="component" value="Unassembled WGS sequence"/>
</dbReference>
<evidence type="ECO:0000256" key="1">
    <source>
        <dbReference type="RuleBase" id="RU362114"/>
    </source>
</evidence>
<feature type="domain" description="PARP catalytic" evidence="3">
    <location>
        <begin position="1"/>
        <end position="218"/>
    </location>
</feature>
<dbReference type="GO" id="GO:0003950">
    <property type="term" value="F:NAD+ poly-ADP-ribosyltransferase activity"/>
    <property type="evidence" value="ECO:0007669"/>
    <property type="project" value="UniProtKB-UniRule"/>
</dbReference>
<dbReference type="PROSITE" id="PS51059">
    <property type="entry name" value="PARP_CATALYTIC"/>
    <property type="match status" value="1"/>
</dbReference>
<sequence>MTYRTAFTRDRKVHNPTNPKVPTGFTVLKVHRSENSHSWKEYACRRAEVETRIQEGKAVKVFDDVKTVTALKDIGGAKAARLSHDCNEWYLFHGTNPAAAKAICDSDFKVSRAGSNTGTLYGKGLYFAESITKADEYAKANEEGNYAVLLCRILGGNVRYTDDPTPDPEDLLHSCIEGDYDIVLGDREKTRGTYREFVLFDSEDVYVEYIIEYKRRNS</sequence>
<keyword evidence="1" id="KW-0520">NAD</keyword>
<dbReference type="Pfam" id="PF00644">
    <property type="entry name" value="PARP"/>
    <property type="match status" value="1"/>
</dbReference>
<protein>
    <recommendedName>
        <fullName evidence="1">Poly [ADP-ribose] polymerase</fullName>
        <shortName evidence="1">PARP</shortName>
        <ecNumber evidence="1">2.4.2.-</ecNumber>
    </recommendedName>
</protein>
<dbReference type="EC" id="2.4.2.-" evidence="1"/>